<organism evidence="8 9">
    <name type="scientific">Christensenella hongkongensis</name>
    <dbReference type="NCBI Taxonomy" id="270498"/>
    <lineage>
        <taxon>Bacteria</taxon>
        <taxon>Bacillati</taxon>
        <taxon>Bacillota</taxon>
        <taxon>Clostridia</taxon>
        <taxon>Christensenellales</taxon>
        <taxon>Christensenellaceae</taxon>
        <taxon>Christensenella</taxon>
    </lineage>
</organism>
<dbReference type="InterPro" id="IPR053967">
    <property type="entry name" value="LlgE_F_G-like_D1"/>
</dbReference>
<feature type="domain" description="Flagellar hook protein FlgE/F/G-like D1" evidence="7">
    <location>
        <begin position="77"/>
        <end position="125"/>
    </location>
</feature>
<accession>A0A0M2NH34</accession>
<evidence type="ECO:0000313" key="9">
    <source>
        <dbReference type="Proteomes" id="UP000034076"/>
    </source>
</evidence>
<reference evidence="8 9" key="1">
    <citation type="submission" date="2015-04" db="EMBL/GenBank/DDBJ databases">
        <title>Draft genome sequence of bacteremic isolate Catabacter hongkongensis type strain HKU16T.</title>
        <authorList>
            <person name="Lau S.K."/>
            <person name="Teng J.L."/>
            <person name="Huang Y."/>
            <person name="Curreem S.O."/>
            <person name="Tsui S.K."/>
            <person name="Woo P.C."/>
        </authorList>
    </citation>
    <scope>NUCLEOTIDE SEQUENCE [LARGE SCALE GENOMIC DNA]</scope>
    <source>
        <strain evidence="8 9">HKU16</strain>
    </source>
</reference>
<dbReference type="PATRIC" id="fig|270498.16.peg.1154"/>
<dbReference type="GO" id="GO:0009424">
    <property type="term" value="C:bacterial-type flagellum hook"/>
    <property type="evidence" value="ECO:0007669"/>
    <property type="project" value="TreeGrafter"/>
</dbReference>
<dbReference type="SUPFAM" id="SSF117143">
    <property type="entry name" value="Flagellar hook protein flgE"/>
    <property type="match status" value="1"/>
</dbReference>
<dbReference type="PANTHER" id="PTHR30435">
    <property type="entry name" value="FLAGELLAR PROTEIN"/>
    <property type="match status" value="1"/>
</dbReference>
<evidence type="ECO:0000313" key="8">
    <source>
        <dbReference type="EMBL" id="KKI51463.1"/>
    </source>
</evidence>
<dbReference type="NCBIfam" id="TIGR03506">
    <property type="entry name" value="FlgEFG_subfam"/>
    <property type="match status" value="1"/>
</dbReference>
<keyword evidence="9" id="KW-1185">Reference proteome</keyword>
<dbReference type="GO" id="GO:0071978">
    <property type="term" value="P:bacterial-type flagellum-dependent swarming motility"/>
    <property type="evidence" value="ECO:0007669"/>
    <property type="project" value="TreeGrafter"/>
</dbReference>
<feature type="domain" description="Flagellar basal-body/hook protein C-terminal" evidence="6">
    <location>
        <begin position="362"/>
        <end position="404"/>
    </location>
</feature>
<comment type="similarity">
    <text evidence="2 4">Belongs to the flagella basal body rod proteins family.</text>
</comment>
<comment type="subcellular location">
    <subcellularLocation>
        <location evidence="1 4">Bacterial flagellum basal body</location>
    </subcellularLocation>
</comment>
<dbReference type="Pfam" id="PF06429">
    <property type="entry name" value="Flg_bbr_C"/>
    <property type="match status" value="1"/>
</dbReference>
<keyword evidence="8" id="KW-0969">Cilium</keyword>
<keyword evidence="3 4" id="KW-0975">Bacterial flagellum</keyword>
<dbReference type="InterPro" id="IPR020013">
    <property type="entry name" value="Flagellar_FlgE/F/G"/>
</dbReference>
<evidence type="ECO:0000259" key="6">
    <source>
        <dbReference type="Pfam" id="PF06429"/>
    </source>
</evidence>
<sequence>MDVIGNNIANVNTLGFKKSAANFADLYSETVTPASAPSATQGGINAQQVGLGVNVNSIVIKHTPGAAQYTGNTLDLAISGDGYFVLRTGAGERYSRAGNLSVSSNGSLVSPSGYFVQGYNAIYQQGTAGDASTTVGITNDTQVAGKYDTFKWTPDAATAKSQPAGSYTFEAQADGTVNMYKNGILQSNLKIKAADGTDATALTAGDTYHLDTGFGKLEFNALANVAAGDFNTSVYSDLSTVIDNMRVEVKNNDTFTAGNRLGDIIIDQDVYENVTINEEGAVIAQLKKEGIPIGPDGQPIPGAQTMAKGEKVVLGYVALANFPNVEGLEKVATNLYASTANTGRVSYNLAGAGGTGSITPSSLEMSNVDLSEEMVNMITTQRGFQANSRIITTTDSMLEELVNLKR</sequence>
<dbReference type="PANTHER" id="PTHR30435:SF1">
    <property type="entry name" value="FLAGELLAR HOOK PROTEIN FLGE"/>
    <property type="match status" value="1"/>
</dbReference>
<dbReference type="Pfam" id="PF22692">
    <property type="entry name" value="LlgE_F_G_D1"/>
    <property type="match status" value="1"/>
</dbReference>
<comment type="function">
    <text evidence="4">A flexible structure which links the flagellar filament to the drive apparatus in the basal body.</text>
</comment>
<evidence type="ECO:0000259" key="5">
    <source>
        <dbReference type="Pfam" id="PF00460"/>
    </source>
</evidence>
<evidence type="ECO:0000256" key="4">
    <source>
        <dbReference type="RuleBase" id="RU362116"/>
    </source>
</evidence>
<gene>
    <name evidence="8" type="ORF">CHK_0955</name>
</gene>
<comment type="caution">
    <text evidence="8">The sequence shown here is derived from an EMBL/GenBank/DDBJ whole genome shotgun (WGS) entry which is preliminary data.</text>
</comment>
<evidence type="ECO:0000256" key="1">
    <source>
        <dbReference type="ARBA" id="ARBA00004117"/>
    </source>
</evidence>
<dbReference type="InterPro" id="IPR037925">
    <property type="entry name" value="FlgE/F/G-like"/>
</dbReference>
<name>A0A0M2NH34_9FIRM</name>
<dbReference type="GO" id="GO:0009425">
    <property type="term" value="C:bacterial-type flagellum basal body"/>
    <property type="evidence" value="ECO:0007669"/>
    <property type="project" value="UniProtKB-SubCell"/>
</dbReference>
<keyword evidence="8" id="KW-0282">Flagellum</keyword>
<dbReference type="STRING" id="270498.CHK_0955"/>
<feature type="domain" description="Flagellar basal body rod protein N-terminal" evidence="5">
    <location>
        <begin position="1"/>
        <end position="17"/>
    </location>
</feature>
<protein>
    <recommendedName>
        <fullName evidence="4">Flagellar hook protein FlgE</fullName>
    </recommendedName>
</protein>
<dbReference type="GO" id="GO:0005829">
    <property type="term" value="C:cytosol"/>
    <property type="evidence" value="ECO:0007669"/>
    <property type="project" value="TreeGrafter"/>
</dbReference>
<proteinExistence type="inferred from homology"/>
<evidence type="ECO:0000256" key="3">
    <source>
        <dbReference type="ARBA" id="ARBA00023143"/>
    </source>
</evidence>
<dbReference type="InterPro" id="IPR010930">
    <property type="entry name" value="Flg_bb/hook_C_dom"/>
</dbReference>
<evidence type="ECO:0000259" key="7">
    <source>
        <dbReference type="Pfam" id="PF22692"/>
    </source>
</evidence>
<keyword evidence="8" id="KW-0966">Cell projection</keyword>
<dbReference type="EMBL" id="LAYJ01000076">
    <property type="protein sequence ID" value="KKI51463.1"/>
    <property type="molecule type" value="Genomic_DNA"/>
</dbReference>
<dbReference type="Proteomes" id="UP000034076">
    <property type="component" value="Unassembled WGS sequence"/>
</dbReference>
<dbReference type="AlphaFoldDB" id="A0A0M2NH34"/>
<evidence type="ECO:0000256" key="2">
    <source>
        <dbReference type="ARBA" id="ARBA00009677"/>
    </source>
</evidence>
<dbReference type="InterPro" id="IPR001444">
    <property type="entry name" value="Flag_bb_rod_N"/>
</dbReference>
<dbReference type="Pfam" id="PF00460">
    <property type="entry name" value="Flg_bb_rod"/>
    <property type="match status" value="1"/>
</dbReference>